<keyword evidence="4" id="KW-1003">Cell membrane</keyword>
<evidence type="ECO:0000259" key="9">
    <source>
        <dbReference type="PROSITE" id="PS50928"/>
    </source>
</evidence>
<keyword evidence="11" id="KW-1185">Reference proteome</keyword>
<evidence type="ECO:0000256" key="4">
    <source>
        <dbReference type="ARBA" id="ARBA00022475"/>
    </source>
</evidence>
<name>A0A2T0RGY2_9RHOB</name>
<comment type="caution">
    <text evidence="10">The sequence shown here is derived from an EMBL/GenBank/DDBJ whole genome shotgun (WGS) entry which is preliminary data.</text>
</comment>
<dbReference type="Proteomes" id="UP000239480">
    <property type="component" value="Unassembled WGS sequence"/>
</dbReference>
<proteinExistence type="inferred from homology"/>
<evidence type="ECO:0000313" key="10">
    <source>
        <dbReference type="EMBL" id="PRY20425.1"/>
    </source>
</evidence>
<dbReference type="Gene3D" id="1.10.3720.10">
    <property type="entry name" value="MetI-like"/>
    <property type="match status" value="1"/>
</dbReference>
<evidence type="ECO:0000256" key="2">
    <source>
        <dbReference type="ARBA" id="ARBA00007069"/>
    </source>
</evidence>
<feature type="transmembrane region" description="Helical" evidence="8">
    <location>
        <begin position="12"/>
        <end position="39"/>
    </location>
</feature>
<dbReference type="CDD" id="cd06261">
    <property type="entry name" value="TM_PBP2"/>
    <property type="match status" value="1"/>
</dbReference>
<keyword evidence="3" id="KW-0813">Transport</keyword>
<gene>
    <name evidence="10" type="ORF">CLV78_11324</name>
</gene>
<dbReference type="PROSITE" id="PS50928">
    <property type="entry name" value="ABC_TM1"/>
    <property type="match status" value="1"/>
</dbReference>
<dbReference type="InterPro" id="IPR000515">
    <property type="entry name" value="MetI-like"/>
</dbReference>
<evidence type="ECO:0000256" key="1">
    <source>
        <dbReference type="ARBA" id="ARBA00004651"/>
    </source>
</evidence>
<feature type="transmembrane region" description="Helical" evidence="8">
    <location>
        <begin position="113"/>
        <end position="136"/>
    </location>
</feature>
<keyword evidence="5 8" id="KW-0812">Transmembrane</keyword>
<comment type="similarity">
    <text evidence="2">Belongs to the binding-protein-dependent transport system permease family. CysTW subfamily.</text>
</comment>
<dbReference type="EMBL" id="PVTD01000013">
    <property type="protein sequence ID" value="PRY20425.1"/>
    <property type="molecule type" value="Genomic_DNA"/>
</dbReference>
<feature type="transmembrane region" description="Helical" evidence="8">
    <location>
        <begin position="239"/>
        <end position="261"/>
    </location>
</feature>
<comment type="subcellular location">
    <subcellularLocation>
        <location evidence="1">Cell membrane</location>
        <topology evidence="1">Multi-pass membrane protein</topology>
    </subcellularLocation>
</comment>
<keyword evidence="6 8" id="KW-1133">Transmembrane helix</keyword>
<feature type="domain" description="ABC transmembrane type-1" evidence="9">
    <location>
        <begin position="78"/>
        <end position="304"/>
    </location>
</feature>
<evidence type="ECO:0000256" key="8">
    <source>
        <dbReference type="SAM" id="Phobius"/>
    </source>
</evidence>
<dbReference type="InterPro" id="IPR035906">
    <property type="entry name" value="MetI-like_sf"/>
</dbReference>
<organism evidence="10 11">
    <name type="scientific">Aliiruegeria haliotis</name>
    <dbReference type="NCBI Taxonomy" id="1280846"/>
    <lineage>
        <taxon>Bacteria</taxon>
        <taxon>Pseudomonadati</taxon>
        <taxon>Pseudomonadota</taxon>
        <taxon>Alphaproteobacteria</taxon>
        <taxon>Rhodobacterales</taxon>
        <taxon>Roseobacteraceae</taxon>
        <taxon>Aliiruegeria</taxon>
    </lineage>
</organism>
<accession>A0A2T0RGY2</accession>
<feature type="transmembrane region" description="Helical" evidence="8">
    <location>
        <begin position="281"/>
        <end position="303"/>
    </location>
</feature>
<evidence type="ECO:0000256" key="3">
    <source>
        <dbReference type="ARBA" id="ARBA00022448"/>
    </source>
</evidence>
<dbReference type="GO" id="GO:0005886">
    <property type="term" value="C:plasma membrane"/>
    <property type="evidence" value="ECO:0007669"/>
    <property type="project" value="UniProtKB-SubCell"/>
</dbReference>
<reference evidence="10 11" key="1">
    <citation type="submission" date="2018-03" db="EMBL/GenBank/DDBJ databases">
        <title>Genomic Encyclopedia of Archaeal and Bacterial Type Strains, Phase II (KMG-II): from individual species to whole genera.</title>
        <authorList>
            <person name="Goeker M."/>
        </authorList>
    </citation>
    <scope>NUCLEOTIDE SEQUENCE [LARGE SCALE GENOMIC DNA]</scope>
    <source>
        <strain evidence="10 11">DSM 29328</strain>
    </source>
</reference>
<dbReference type="SUPFAM" id="SSF161098">
    <property type="entry name" value="MetI-like"/>
    <property type="match status" value="1"/>
</dbReference>
<evidence type="ECO:0000256" key="5">
    <source>
        <dbReference type="ARBA" id="ARBA00022692"/>
    </source>
</evidence>
<dbReference type="PANTHER" id="PTHR42929">
    <property type="entry name" value="INNER MEMBRANE ABC TRANSPORTER PERMEASE PROTEIN YDCU-RELATED-RELATED"/>
    <property type="match status" value="1"/>
</dbReference>
<keyword evidence="7 8" id="KW-0472">Membrane</keyword>
<protein>
    <submittedName>
        <fullName evidence="10">Putative spermidine/putrescine transport system permease protein</fullName>
    </submittedName>
</protein>
<dbReference type="PANTHER" id="PTHR42929:SF1">
    <property type="entry name" value="INNER MEMBRANE ABC TRANSPORTER PERMEASE PROTEIN YDCU-RELATED"/>
    <property type="match status" value="1"/>
</dbReference>
<sequence>MTASTLPQRSVLRGIGVLHVAAVLVLAVVPFLLVFAISFGHKVEGAAWVWGFELTNYRRFFVGTDYPDSVSLLYLKYLWYSVWYALVAAILAVATAFPFVWLMTRGSRRAQTVWLVFFLCSLTFSEVFIVMGWDILMSNRSGLPMVFQETGLTDWLKENGGLDLLREWGLATPRNVRFKPSEFATILTLTYLVWPYAVILLYPPISKIEREVVEAARTMGASPFTVVRTVVMPMVRTPLVGAVLLLFVFLLGAYVTIAVFADPSKHTLSISVYEAVRGSTLNAPFGSAQAVVLLLTAAAVLVIGQRFLSAKTGGH</sequence>
<dbReference type="AlphaFoldDB" id="A0A2T0RGY2"/>
<dbReference type="RefSeq" id="WP_106207701.1">
    <property type="nucleotide sequence ID" value="NZ_PVTD01000013.1"/>
</dbReference>
<evidence type="ECO:0000313" key="11">
    <source>
        <dbReference type="Proteomes" id="UP000239480"/>
    </source>
</evidence>
<evidence type="ECO:0000256" key="7">
    <source>
        <dbReference type="ARBA" id="ARBA00023136"/>
    </source>
</evidence>
<feature type="transmembrane region" description="Helical" evidence="8">
    <location>
        <begin position="77"/>
        <end position="101"/>
    </location>
</feature>
<dbReference type="GO" id="GO:0055085">
    <property type="term" value="P:transmembrane transport"/>
    <property type="evidence" value="ECO:0007669"/>
    <property type="project" value="InterPro"/>
</dbReference>
<feature type="transmembrane region" description="Helical" evidence="8">
    <location>
        <begin position="183"/>
        <end position="202"/>
    </location>
</feature>
<evidence type="ECO:0000256" key="6">
    <source>
        <dbReference type="ARBA" id="ARBA00022989"/>
    </source>
</evidence>
<dbReference type="OrthoDB" id="7056428at2"/>